<organism evidence="1 2">
    <name type="scientific">Vulcanisaeta moutnovskia (strain 768-28)</name>
    <dbReference type="NCBI Taxonomy" id="985053"/>
    <lineage>
        <taxon>Archaea</taxon>
        <taxon>Thermoproteota</taxon>
        <taxon>Thermoprotei</taxon>
        <taxon>Thermoproteales</taxon>
        <taxon>Thermoproteaceae</taxon>
        <taxon>Vulcanisaeta</taxon>
    </lineage>
</organism>
<reference evidence="1 2" key="1">
    <citation type="journal article" date="2011" name="J. Bacteriol.">
        <title>Complete genome sequence of 'Vulcanisaeta moutnovskia' strain 768-28, a novel member of the hyperthermophilic crenarchaeal genus vulcanisaeta.</title>
        <authorList>
            <person name="Gumerov V.M."/>
            <person name="Mardanov A.V."/>
            <person name="Beletsky A.V."/>
            <person name="Prokofeva M.I."/>
            <person name="Bonch-Osmolovskaya E.A."/>
            <person name="Ravin N.V."/>
            <person name="Skryabin K.G."/>
        </authorList>
    </citation>
    <scope>NUCLEOTIDE SEQUENCE [LARGE SCALE GENOMIC DNA]</scope>
    <source>
        <strain evidence="1 2">768-28</strain>
    </source>
</reference>
<gene>
    <name evidence="1" type="ordered locus">VMUT_0527</name>
</gene>
<dbReference type="Proteomes" id="UP000007485">
    <property type="component" value="Chromosome"/>
</dbReference>
<sequence>MKTTKNSKKETLTPLRLGLAITDEGRDANNRPTMIAAHLWQTILWMVLYPDKIYISINAIDINKNDVKIKWYLVANDYVSLKNKAIDILRGFNYEELLRFMSTVILGDGNVTLLKHSNSKARLKPVIKISIGQVEFNEWEPILSMLKNHDIDYEIFNSAKGEVPIFIRGNNAINLARKIFDTTPPVIRILFDVLNIDKWNKLKQMSDLMPIRGISQIKIAGIRFSIDVLKRGVELRVVRCNEVDAHKIIKQLKQIYGEDFDVRKRRAGKCVKVVIPWDEVRHVKTLKCRSFLSFMKC</sequence>
<dbReference type="HOGENOM" id="CLU_935747_0_0_2"/>
<dbReference type="STRING" id="985053.VMUT_0527"/>
<dbReference type="AlphaFoldDB" id="F0QUS7"/>
<keyword evidence="2" id="KW-1185">Reference proteome</keyword>
<dbReference type="OrthoDB" id="29194at2157"/>
<dbReference type="KEGG" id="vmo:VMUT_0527"/>
<name>F0QUS7_VULM7</name>
<dbReference type="EMBL" id="CP002529">
    <property type="protein sequence ID" value="ADY00738.1"/>
    <property type="molecule type" value="Genomic_DNA"/>
</dbReference>
<evidence type="ECO:0000313" key="2">
    <source>
        <dbReference type="Proteomes" id="UP000007485"/>
    </source>
</evidence>
<protein>
    <submittedName>
        <fullName evidence="1">Uncharacterized protein</fullName>
    </submittedName>
</protein>
<dbReference type="RefSeq" id="WP_013603901.1">
    <property type="nucleotide sequence ID" value="NC_015151.1"/>
</dbReference>
<evidence type="ECO:0000313" key="1">
    <source>
        <dbReference type="EMBL" id="ADY00738.1"/>
    </source>
</evidence>
<dbReference type="eggNOG" id="arCOG10867">
    <property type="taxonomic scope" value="Archaea"/>
</dbReference>
<proteinExistence type="predicted"/>
<dbReference type="GeneID" id="10290014"/>
<accession>F0QUS7</accession>